<evidence type="ECO:0000313" key="2">
    <source>
        <dbReference type="EMBL" id="BDU77120.1"/>
    </source>
</evidence>
<dbReference type="AlphaFoldDB" id="A0AA48KDJ0"/>
<accession>A0AA48KDJ0</accession>
<dbReference type="RefSeq" id="WP_316410110.1">
    <property type="nucleotide sequence ID" value="NZ_AP027081.1"/>
</dbReference>
<dbReference type="Proteomes" id="UP001228113">
    <property type="component" value="Chromosome"/>
</dbReference>
<keyword evidence="1" id="KW-0472">Membrane</keyword>
<evidence type="ECO:0000313" key="3">
    <source>
        <dbReference type="Proteomes" id="UP001228113"/>
    </source>
</evidence>
<keyword evidence="1" id="KW-0812">Transmembrane</keyword>
<protein>
    <submittedName>
        <fullName evidence="2">Uncharacterized protein</fullName>
    </submittedName>
</protein>
<evidence type="ECO:0000256" key="1">
    <source>
        <dbReference type="SAM" id="Phobius"/>
    </source>
</evidence>
<dbReference type="KEGG" id="msea:METESE_20780"/>
<sequence>MTLADRKPGAGGLTPLAWLLILIGALGAWLLTPPPEVERVGAHQEVGNRREVYR</sequence>
<organism evidence="2 3">
    <name type="scientific">Mesoterricola sediminis</name>
    <dbReference type="NCBI Taxonomy" id="2927980"/>
    <lineage>
        <taxon>Bacteria</taxon>
        <taxon>Pseudomonadati</taxon>
        <taxon>Acidobacteriota</taxon>
        <taxon>Holophagae</taxon>
        <taxon>Holophagales</taxon>
        <taxon>Holophagaceae</taxon>
        <taxon>Mesoterricola</taxon>
    </lineage>
</organism>
<keyword evidence="3" id="KW-1185">Reference proteome</keyword>
<feature type="transmembrane region" description="Helical" evidence="1">
    <location>
        <begin position="12"/>
        <end position="31"/>
    </location>
</feature>
<reference evidence="2" key="1">
    <citation type="journal article" date="2023" name="Int. J. Syst. Evol. Microbiol.">
        <title>Mesoterricola silvestris gen. nov., sp. nov., Mesoterricola sediminis sp. nov., Geothrix oryzae sp. nov., Geothrix edaphica sp. nov., Geothrix rubra sp. nov., and Geothrix limicola sp. nov., six novel members of Acidobacteriota isolated from soils.</title>
        <authorList>
            <person name="Itoh H."/>
            <person name="Sugisawa Y."/>
            <person name="Mise K."/>
            <person name="Xu Z."/>
            <person name="Kuniyasu M."/>
            <person name="Ushijima N."/>
            <person name="Kawano K."/>
            <person name="Kobayashi E."/>
            <person name="Shiratori Y."/>
            <person name="Masuda Y."/>
            <person name="Senoo K."/>
        </authorList>
    </citation>
    <scope>NUCLEOTIDE SEQUENCE</scope>
    <source>
        <strain evidence="2">W786</strain>
    </source>
</reference>
<keyword evidence="1" id="KW-1133">Transmembrane helix</keyword>
<name>A0AA48KDJ0_9BACT</name>
<proteinExistence type="predicted"/>
<gene>
    <name evidence="2" type="ORF">METESE_20780</name>
</gene>
<dbReference type="EMBL" id="AP027081">
    <property type="protein sequence ID" value="BDU77120.1"/>
    <property type="molecule type" value="Genomic_DNA"/>
</dbReference>